<dbReference type="AlphaFoldDB" id="A0A8H7THD0"/>
<name>A0A8H7THD0_9HELO</name>
<dbReference type="GO" id="GO:0000329">
    <property type="term" value="C:fungal-type vacuole membrane"/>
    <property type="evidence" value="ECO:0007669"/>
    <property type="project" value="TreeGrafter"/>
</dbReference>
<keyword evidence="3" id="KW-1185">Reference proteome</keyword>
<comment type="caution">
    <text evidence="2">The sequence shown here is derived from an EMBL/GenBank/DDBJ whole genome shotgun (WGS) entry which is preliminary data.</text>
</comment>
<dbReference type="PANTHER" id="PTHR23520">
    <property type="entry name" value="TRANSPORTER, PUTATIVE (AFU_ORTHOLOGUE AFUA_3G04000)-RELATED"/>
    <property type="match status" value="1"/>
</dbReference>
<feature type="transmembrane region" description="Helical" evidence="1">
    <location>
        <begin position="178"/>
        <end position="199"/>
    </location>
</feature>
<dbReference type="SUPFAM" id="SSF103473">
    <property type="entry name" value="MFS general substrate transporter"/>
    <property type="match status" value="1"/>
</dbReference>
<evidence type="ECO:0008006" key="4">
    <source>
        <dbReference type="Google" id="ProtNLM"/>
    </source>
</evidence>
<feature type="transmembrane region" description="Helical" evidence="1">
    <location>
        <begin position="62"/>
        <end position="82"/>
    </location>
</feature>
<gene>
    <name evidence="2" type="ORF">IFR04_007418</name>
</gene>
<accession>A0A8H7THD0</accession>
<keyword evidence="1" id="KW-0812">Transmembrane</keyword>
<keyword evidence="1" id="KW-1133">Transmembrane helix</keyword>
<dbReference type="EMBL" id="JAFJYH010000105">
    <property type="protein sequence ID" value="KAG4419461.1"/>
    <property type="molecule type" value="Genomic_DNA"/>
</dbReference>
<reference evidence="2" key="1">
    <citation type="submission" date="2021-02" db="EMBL/GenBank/DDBJ databases">
        <title>Genome sequence Cadophora malorum strain M34.</title>
        <authorList>
            <person name="Stefanovic E."/>
            <person name="Vu D."/>
            <person name="Scully C."/>
            <person name="Dijksterhuis J."/>
            <person name="Roader J."/>
            <person name="Houbraken J."/>
        </authorList>
    </citation>
    <scope>NUCLEOTIDE SEQUENCE</scope>
    <source>
        <strain evidence="2">M34</strain>
    </source>
</reference>
<dbReference type="InterPro" id="IPR036259">
    <property type="entry name" value="MFS_trans_sf"/>
</dbReference>
<protein>
    <recommendedName>
        <fullName evidence="4">MFS general substrate transporter</fullName>
    </recommendedName>
</protein>
<proteinExistence type="predicted"/>
<organism evidence="2 3">
    <name type="scientific">Cadophora malorum</name>
    <dbReference type="NCBI Taxonomy" id="108018"/>
    <lineage>
        <taxon>Eukaryota</taxon>
        <taxon>Fungi</taxon>
        <taxon>Dikarya</taxon>
        <taxon>Ascomycota</taxon>
        <taxon>Pezizomycotina</taxon>
        <taxon>Leotiomycetes</taxon>
        <taxon>Helotiales</taxon>
        <taxon>Ploettnerulaceae</taxon>
        <taxon>Cadophora</taxon>
    </lineage>
</organism>
<evidence type="ECO:0000313" key="2">
    <source>
        <dbReference type="EMBL" id="KAG4419461.1"/>
    </source>
</evidence>
<feature type="transmembrane region" description="Helical" evidence="1">
    <location>
        <begin position="37"/>
        <end position="56"/>
    </location>
</feature>
<feature type="transmembrane region" description="Helical" evidence="1">
    <location>
        <begin position="146"/>
        <end position="166"/>
    </location>
</feature>
<evidence type="ECO:0000256" key="1">
    <source>
        <dbReference type="SAM" id="Phobius"/>
    </source>
</evidence>
<sequence length="233" mass="25130">MGLSKALKVLSNSLGADAVWSSSLDLKLLILSRMTRMFAYGGTTLTLVLYLSSLGISDTRIGLFMTLTLVGDIGVSTILTVVGDGLEVRMTMAVGSVLMMGKGVAFAVLEDYCANEVDPFKAIEESAIARLSTSTNCNDFFAWWKLLGMVGMAASTLLTGFVIDYLQALHALLPLEVYRLIFVCHTAVGFLKLVCSLCISSQVGLHTPSALLTDSEIVCPDDETRALLYDNRH</sequence>
<dbReference type="Proteomes" id="UP000664132">
    <property type="component" value="Unassembled WGS sequence"/>
</dbReference>
<keyword evidence="1" id="KW-0472">Membrane</keyword>
<dbReference type="OrthoDB" id="10027823at2759"/>
<dbReference type="PANTHER" id="PTHR23520:SF5">
    <property type="entry name" value="TRANSPORTER, PUTATIVE (AFU_ORTHOLOGUE AFUA_3G04000)-RELATED"/>
    <property type="match status" value="1"/>
</dbReference>
<evidence type="ECO:0000313" key="3">
    <source>
        <dbReference type="Proteomes" id="UP000664132"/>
    </source>
</evidence>